<organism evidence="1 2">
    <name type="scientific">Brassica cretica</name>
    <name type="common">Mustard</name>
    <dbReference type="NCBI Taxonomy" id="69181"/>
    <lineage>
        <taxon>Eukaryota</taxon>
        <taxon>Viridiplantae</taxon>
        <taxon>Streptophyta</taxon>
        <taxon>Embryophyta</taxon>
        <taxon>Tracheophyta</taxon>
        <taxon>Spermatophyta</taxon>
        <taxon>Magnoliopsida</taxon>
        <taxon>eudicotyledons</taxon>
        <taxon>Gunneridae</taxon>
        <taxon>Pentapetalae</taxon>
        <taxon>rosids</taxon>
        <taxon>malvids</taxon>
        <taxon>Brassicales</taxon>
        <taxon>Brassicaceae</taxon>
        <taxon>Brassiceae</taxon>
        <taxon>Brassica</taxon>
    </lineage>
</organism>
<gene>
    <name evidence="1" type="ORF">F2Q69_00053223</name>
</gene>
<dbReference type="Proteomes" id="UP000712600">
    <property type="component" value="Unassembled WGS sequence"/>
</dbReference>
<sequence length="399" mass="44656">MGRYMLPAARLQLYILAQATISSIPTGTLHAHQSISKRHAPCSISTTPPPVPVMRPIEKLTPITYKATCPSRLRASIRATYKSQTSSSVPQGPTLVTGTLNYRSGGTHGPILESGPSIADPEDHTSYSPWSLLILGPILRSDFLQSLSLVPAGSGSYPQIRSPQSSDLLAPSTNPKPMSTIIDSCWFWIFTTQQVLTTFGPNGGSHHQASPRRHPYSASYEKDARFSSGTQYFPPVFTTWTNSKDMRSQKKSSWKYHMRTRQPLRERLLILINFHWSCSAKGSLPKRREHCFSASCKGAKEKRELYIKTCWPSDSWVQLEQRRVKEAEEHTFQLLFISGFQVQDPKSKIPSPRSQVSDPRSRIRVPGLRLPTLHGGEIQWLHKKASSDHLTTAFPGNKP</sequence>
<accession>A0A8S9N1E6</accession>
<protein>
    <submittedName>
        <fullName evidence="1">Uncharacterized protein</fullName>
    </submittedName>
</protein>
<dbReference type="AlphaFoldDB" id="A0A8S9N1E6"/>
<dbReference type="EMBL" id="QGKX02002183">
    <property type="protein sequence ID" value="KAF3487688.1"/>
    <property type="molecule type" value="Genomic_DNA"/>
</dbReference>
<comment type="caution">
    <text evidence="1">The sequence shown here is derived from an EMBL/GenBank/DDBJ whole genome shotgun (WGS) entry which is preliminary data.</text>
</comment>
<name>A0A8S9N1E6_BRACR</name>
<evidence type="ECO:0000313" key="1">
    <source>
        <dbReference type="EMBL" id="KAF3487688.1"/>
    </source>
</evidence>
<evidence type="ECO:0000313" key="2">
    <source>
        <dbReference type="Proteomes" id="UP000712600"/>
    </source>
</evidence>
<proteinExistence type="predicted"/>
<reference evidence="1" key="1">
    <citation type="submission" date="2019-12" db="EMBL/GenBank/DDBJ databases">
        <title>Genome sequencing and annotation of Brassica cretica.</title>
        <authorList>
            <person name="Studholme D.J."/>
            <person name="Sarris P."/>
        </authorList>
    </citation>
    <scope>NUCLEOTIDE SEQUENCE</scope>
    <source>
        <strain evidence="1">PFS-109/04</strain>
        <tissue evidence="1">Leaf</tissue>
    </source>
</reference>